<evidence type="ECO:0000313" key="3">
    <source>
        <dbReference type="EMBL" id="ODH12694.1"/>
    </source>
</evidence>
<comment type="caution">
    <text evidence="3">The sequence shown here is derived from an EMBL/GenBank/DDBJ whole genome shotgun (WGS) entry which is preliminary data.</text>
</comment>
<keyword evidence="2" id="KW-0812">Transmembrane</keyword>
<evidence type="ECO:0000256" key="2">
    <source>
        <dbReference type="SAM" id="Phobius"/>
    </source>
</evidence>
<protein>
    <recommendedName>
        <fullName evidence="5">Vacuolar membrane protein</fullName>
    </recommendedName>
</protein>
<evidence type="ECO:0000256" key="1">
    <source>
        <dbReference type="SAM" id="MobiDB-lite"/>
    </source>
</evidence>
<feature type="transmembrane region" description="Helical" evidence="2">
    <location>
        <begin position="185"/>
        <end position="207"/>
    </location>
</feature>
<dbReference type="Proteomes" id="UP000242814">
    <property type="component" value="Unassembled WGS sequence"/>
</dbReference>
<organism evidence="3 4">
    <name type="scientific">Paracoccidioides brasiliensis</name>
    <dbReference type="NCBI Taxonomy" id="121759"/>
    <lineage>
        <taxon>Eukaryota</taxon>
        <taxon>Fungi</taxon>
        <taxon>Dikarya</taxon>
        <taxon>Ascomycota</taxon>
        <taxon>Pezizomycotina</taxon>
        <taxon>Eurotiomycetes</taxon>
        <taxon>Eurotiomycetidae</taxon>
        <taxon>Onygenales</taxon>
        <taxon>Ajellomycetaceae</taxon>
        <taxon>Paracoccidioides</taxon>
    </lineage>
</organism>
<proteinExistence type="predicted"/>
<keyword evidence="2" id="KW-1133">Transmembrane helix</keyword>
<dbReference type="VEuPathDB" id="FungiDB:PADG_12524"/>
<feature type="compositionally biased region" description="Polar residues" evidence="1">
    <location>
        <begin position="357"/>
        <end position="369"/>
    </location>
</feature>
<feature type="compositionally biased region" description="Low complexity" evidence="1">
    <location>
        <begin position="77"/>
        <end position="112"/>
    </location>
</feature>
<dbReference type="VEuPathDB" id="FungiDB:PABG_07824"/>
<keyword evidence="2" id="KW-0472">Membrane</keyword>
<sequence length="390" mass="40516">MHKTILSLPSVTLKQQVLFVLDDRDHTIPYLTTNVARQVAAQQTTNEPSGDSRPDNTRTENPNPDNTGANSPKPEETTNAPNPNPTPVSTTEGSTGASTGASTEASTEANTSPQTETPKDTETVVLPTISSEASSTTSSSNPTETNTSDLSSMSMPPLFPTPTPQVPPSEGAPYLHRSGLPENTIFIAVGAALGVFGVAVFAWRALVAWSINRSVRRAAIRPNNTDATALLNKRKSGIYRQPPGAAMSMEKLGTNVRHSTLGPRNHTPNSSLFFSPTAGAGMHSSGNKGSGYLPAGYYAAGSTVPGGGPGLAHAGQSIGLSPLGPQAQGYSRTRSSAPSPPASPSLAPTSRGHEQGYPSTSSINLSAATQARAPSAYLEDLFENHNPPGR</sequence>
<feature type="region of interest" description="Disordered" evidence="1">
    <location>
        <begin position="313"/>
        <end position="370"/>
    </location>
</feature>
<feature type="compositionally biased region" description="Polar residues" evidence="1">
    <location>
        <begin position="59"/>
        <end position="70"/>
    </location>
</feature>
<dbReference type="InterPro" id="IPR051009">
    <property type="entry name" value="PRM"/>
</dbReference>
<name>A0A1D2J312_PARBR</name>
<dbReference type="PANTHER" id="PTHR36089:SF1">
    <property type="entry name" value="CHITIN SYNTHASE 3 COMPLEX PROTEIN CSI2-RELATED"/>
    <property type="match status" value="1"/>
</dbReference>
<reference evidence="3 4" key="1">
    <citation type="submission" date="2016-06" db="EMBL/GenBank/DDBJ databases">
        <authorList>
            <person name="Kjaerup R.B."/>
            <person name="Dalgaard T.S."/>
            <person name="Juul-Madsen H.R."/>
        </authorList>
    </citation>
    <scope>NUCLEOTIDE SEQUENCE [LARGE SCALE GENOMIC DNA]</scope>
    <source>
        <strain evidence="3 4">Pb300</strain>
    </source>
</reference>
<feature type="region of interest" description="Disordered" evidence="1">
    <location>
        <begin position="39"/>
        <end position="171"/>
    </location>
</feature>
<dbReference type="PANTHER" id="PTHR36089">
    <property type="entry name" value="CHITIN SYNTHASE 3 COMPLEX PROTEIN CSI2-RELATED"/>
    <property type="match status" value="1"/>
</dbReference>
<accession>A0A1D2J312</accession>
<feature type="compositionally biased region" description="Pro residues" evidence="1">
    <location>
        <begin position="157"/>
        <end position="167"/>
    </location>
</feature>
<dbReference type="AlphaFoldDB" id="A0A1D2J312"/>
<evidence type="ECO:0000313" key="4">
    <source>
        <dbReference type="Proteomes" id="UP000242814"/>
    </source>
</evidence>
<gene>
    <name evidence="3" type="ORF">ACO22_08008</name>
</gene>
<dbReference type="GO" id="GO:0000324">
    <property type="term" value="C:fungal-type vacuole"/>
    <property type="evidence" value="ECO:0007669"/>
    <property type="project" value="TreeGrafter"/>
</dbReference>
<feature type="compositionally biased region" description="Low complexity" evidence="1">
    <location>
        <begin position="127"/>
        <end position="156"/>
    </location>
</feature>
<dbReference type="EMBL" id="LZYO01000840">
    <property type="protein sequence ID" value="ODH12694.1"/>
    <property type="molecule type" value="Genomic_DNA"/>
</dbReference>
<evidence type="ECO:0008006" key="5">
    <source>
        <dbReference type="Google" id="ProtNLM"/>
    </source>
</evidence>
<feature type="compositionally biased region" description="Polar residues" evidence="1">
    <location>
        <begin position="39"/>
        <end position="49"/>
    </location>
</feature>